<name>A0A5C8NG34_9ACTN</name>
<feature type="transmembrane region" description="Helical" evidence="6">
    <location>
        <begin position="338"/>
        <end position="359"/>
    </location>
</feature>
<reference evidence="7 8" key="1">
    <citation type="submission" date="2019-06" db="EMBL/GenBank/DDBJ databases">
        <title>Aeromicrobium sp. nov., isolated from a maize field.</title>
        <authorList>
            <person name="Lin S.-Y."/>
            <person name="Tsai C.-F."/>
            <person name="Young C.-C."/>
        </authorList>
    </citation>
    <scope>NUCLEOTIDE SEQUENCE [LARGE SCALE GENOMIC DNA]</scope>
    <source>
        <strain evidence="7 8">CC-CFT486</strain>
    </source>
</reference>
<evidence type="ECO:0000256" key="4">
    <source>
        <dbReference type="ARBA" id="ARBA00022989"/>
    </source>
</evidence>
<organism evidence="7 8">
    <name type="scientific">Aeromicrobium terrae</name>
    <dbReference type="NCBI Taxonomy" id="2498846"/>
    <lineage>
        <taxon>Bacteria</taxon>
        <taxon>Bacillati</taxon>
        <taxon>Actinomycetota</taxon>
        <taxon>Actinomycetes</taxon>
        <taxon>Propionibacteriales</taxon>
        <taxon>Nocardioidaceae</taxon>
        <taxon>Aeromicrobium</taxon>
    </lineage>
</organism>
<keyword evidence="3 6" id="KW-0812">Transmembrane</keyword>
<feature type="transmembrane region" description="Helical" evidence="6">
    <location>
        <begin position="239"/>
        <end position="262"/>
    </location>
</feature>
<feature type="transmembrane region" description="Helical" evidence="6">
    <location>
        <begin position="431"/>
        <end position="454"/>
    </location>
</feature>
<feature type="transmembrane region" description="Helical" evidence="6">
    <location>
        <begin position="54"/>
        <end position="74"/>
    </location>
</feature>
<feature type="transmembrane region" description="Helical" evidence="6">
    <location>
        <begin position="201"/>
        <end position="227"/>
    </location>
</feature>
<feature type="transmembrane region" description="Helical" evidence="6">
    <location>
        <begin position="169"/>
        <end position="189"/>
    </location>
</feature>
<gene>
    <name evidence="7" type="ORF">FHP06_14130</name>
</gene>
<feature type="transmembrane region" description="Helical" evidence="6">
    <location>
        <begin position="408"/>
        <end position="425"/>
    </location>
</feature>
<dbReference type="RefSeq" id="WP_147687441.1">
    <property type="nucleotide sequence ID" value="NZ_VDUX01000007.1"/>
</dbReference>
<comment type="subcellular location">
    <subcellularLocation>
        <location evidence="1">Cell membrane</location>
        <topology evidence="1">Multi-pass membrane protein</topology>
    </subcellularLocation>
</comment>
<evidence type="ECO:0000256" key="6">
    <source>
        <dbReference type="SAM" id="Phobius"/>
    </source>
</evidence>
<dbReference type="EMBL" id="VDUX01000007">
    <property type="protein sequence ID" value="TXL57508.1"/>
    <property type="molecule type" value="Genomic_DNA"/>
</dbReference>
<keyword evidence="5 6" id="KW-0472">Membrane</keyword>
<dbReference type="AlphaFoldDB" id="A0A5C8NG34"/>
<sequence>MATLLERRHHGAHAHDAAVVHRMGLSQSTALIVGSIIGVGIFSLPYSLAGYGPISLVAMGIASVAALAFALLFASLSRRMPADGGPYAYSRSAFGNGVGFGNAWSYWITAWAGNAAIAVGWVYYVEHFINKDGAKAFSILIALAGLWIPAAVNLSGLRNIGAFQVVTTVLKFVPLLFMAVIGLFFISAANFTPWNTSGDTTWGAIGGAMAICLFSYLGVETAAVAAAKVRDPQRNVPRATVLGTLASAVVYLMSMVAVFGILSTDALALDENKASYAVASNTIFGGTWSGHVVAAAVIISGIGALNGWTMICAEMPRAAAKDGLFPARFASVNGRGEPAFGIVSSTLFASLAVLISFWGTNGSTVFTTLVLMTGITAAIPFGFSALAQIAWRVRDRRMGLDAHVVRDVLVAVAAVAASIAFVYYSRNTGSSWYVVWGPFLMTGGAFAIGVPVYLAQRGRMTEPAPVPYYGQTGR</sequence>
<dbReference type="Proteomes" id="UP000321571">
    <property type="component" value="Unassembled WGS sequence"/>
</dbReference>
<feature type="transmembrane region" description="Helical" evidence="6">
    <location>
        <begin position="365"/>
        <end position="387"/>
    </location>
</feature>
<evidence type="ECO:0000256" key="2">
    <source>
        <dbReference type="ARBA" id="ARBA00022475"/>
    </source>
</evidence>
<dbReference type="Gene3D" id="1.20.1740.10">
    <property type="entry name" value="Amino acid/polyamine transporter I"/>
    <property type="match status" value="1"/>
</dbReference>
<dbReference type="GO" id="GO:0022857">
    <property type="term" value="F:transmembrane transporter activity"/>
    <property type="evidence" value="ECO:0007669"/>
    <property type="project" value="InterPro"/>
</dbReference>
<protein>
    <submittedName>
        <fullName evidence="7">Amino acid permease</fullName>
    </submittedName>
</protein>
<feature type="transmembrane region" description="Helical" evidence="6">
    <location>
        <begin position="136"/>
        <end position="157"/>
    </location>
</feature>
<feature type="transmembrane region" description="Helical" evidence="6">
    <location>
        <begin position="104"/>
        <end position="124"/>
    </location>
</feature>
<dbReference type="GO" id="GO:0005886">
    <property type="term" value="C:plasma membrane"/>
    <property type="evidence" value="ECO:0007669"/>
    <property type="project" value="UniProtKB-SubCell"/>
</dbReference>
<evidence type="ECO:0000313" key="7">
    <source>
        <dbReference type="EMBL" id="TXL57508.1"/>
    </source>
</evidence>
<dbReference type="InterPro" id="IPR050367">
    <property type="entry name" value="APC_superfamily"/>
</dbReference>
<dbReference type="PIRSF" id="PIRSF006060">
    <property type="entry name" value="AA_transporter"/>
    <property type="match status" value="1"/>
</dbReference>
<feature type="transmembrane region" description="Helical" evidence="6">
    <location>
        <begin position="30"/>
        <end position="48"/>
    </location>
</feature>
<comment type="caution">
    <text evidence="7">The sequence shown here is derived from an EMBL/GenBank/DDBJ whole genome shotgun (WGS) entry which is preliminary data.</text>
</comment>
<evidence type="ECO:0000256" key="1">
    <source>
        <dbReference type="ARBA" id="ARBA00004651"/>
    </source>
</evidence>
<dbReference type="OrthoDB" id="9762947at2"/>
<keyword evidence="8" id="KW-1185">Reference proteome</keyword>
<accession>A0A5C8NG34</accession>
<keyword evidence="4 6" id="KW-1133">Transmembrane helix</keyword>
<evidence type="ECO:0000313" key="8">
    <source>
        <dbReference type="Proteomes" id="UP000321571"/>
    </source>
</evidence>
<dbReference type="InterPro" id="IPR002293">
    <property type="entry name" value="AA/rel_permease1"/>
</dbReference>
<proteinExistence type="predicted"/>
<dbReference type="Pfam" id="PF13520">
    <property type="entry name" value="AA_permease_2"/>
    <property type="match status" value="1"/>
</dbReference>
<feature type="transmembrane region" description="Helical" evidence="6">
    <location>
        <begin position="282"/>
        <end position="305"/>
    </location>
</feature>
<evidence type="ECO:0000256" key="5">
    <source>
        <dbReference type="ARBA" id="ARBA00023136"/>
    </source>
</evidence>
<keyword evidence="2" id="KW-1003">Cell membrane</keyword>
<evidence type="ECO:0000256" key="3">
    <source>
        <dbReference type="ARBA" id="ARBA00022692"/>
    </source>
</evidence>
<dbReference type="PANTHER" id="PTHR42770">
    <property type="entry name" value="AMINO ACID TRANSPORTER-RELATED"/>
    <property type="match status" value="1"/>
</dbReference>
<dbReference type="PANTHER" id="PTHR42770:SF18">
    <property type="entry name" value="ARGININE_AGMATINE ANTIPORTER"/>
    <property type="match status" value="1"/>
</dbReference>